<proteinExistence type="predicted"/>
<accession>A0ACC1U2Z4</accession>
<evidence type="ECO:0000313" key="2">
    <source>
        <dbReference type="Proteomes" id="UP001163835"/>
    </source>
</evidence>
<name>A0ACC1U2Z4_9AGAR</name>
<gene>
    <name evidence="1" type="ORF">F5876DRAFT_88486</name>
</gene>
<dbReference type="EMBL" id="MU795070">
    <property type="protein sequence ID" value="KAJ3811168.1"/>
    <property type="molecule type" value="Genomic_DNA"/>
</dbReference>
<dbReference type="Proteomes" id="UP001163835">
    <property type="component" value="Unassembled WGS sequence"/>
</dbReference>
<reference evidence="1" key="1">
    <citation type="submission" date="2022-09" db="EMBL/GenBank/DDBJ databases">
        <title>A Global Phylogenomic Analysis of the Shiitake Genus Lentinula.</title>
        <authorList>
            <consortium name="DOE Joint Genome Institute"/>
            <person name="Sierra-Patev S."/>
            <person name="Min B."/>
            <person name="Naranjo-Ortiz M."/>
            <person name="Looney B."/>
            <person name="Konkel Z."/>
            <person name="Slot J.C."/>
            <person name="Sakamoto Y."/>
            <person name="Steenwyk J.L."/>
            <person name="Rokas A."/>
            <person name="Carro J."/>
            <person name="Camarero S."/>
            <person name="Ferreira P."/>
            <person name="Molpeceres G."/>
            <person name="Ruiz-Duenas F.J."/>
            <person name="Serrano A."/>
            <person name="Henrissat B."/>
            <person name="Drula E."/>
            <person name="Hughes K.W."/>
            <person name="Mata J.L."/>
            <person name="Ishikawa N.K."/>
            <person name="Vargas-Isla R."/>
            <person name="Ushijima S."/>
            <person name="Smith C.A."/>
            <person name="Ahrendt S."/>
            <person name="Andreopoulos W."/>
            <person name="He G."/>
            <person name="Labutti K."/>
            <person name="Lipzen A."/>
            <person name="Ng V."/>
            <person name="Riley R."/>
            <person name="Sandor L."/>
            <person name="Barry K."/>
            <person name="Martinez A.T."/>
            <person name="Xiao Y."/>
            <person name="Gibbons J.G."/>
            <person name="Terashima K."/>
            <person name="Grigoriev I.V."/>
            <person name="Hibbett D.S."/>
        </authorList>
    </citation>
    <scope>NUCLEOTIDE SEQUENCE</scope>
    <source>
        <strain evidence="1">TMI1499</strain>
    </source>
</reference>
<protein>
    <submittedName>
        <fullName evidence="1">FYVE zinc finger-domain-containing protein</fullName>
    </submittedName>
</protein>
<organism evidence="1 2">
    <name type="scientific">Lentinula aff. lateritia</name>
    <dbReference type="NCBI Taxonomy" id="2804960"/>
    <lineage>
        <taxon>Eukaryota</taxon>
        <taxon>Fungi</taxon>
        <taxon>Dikarya</taxon>
        <taxon>Basidiomycota</taxon>
        <taxon>Agaricomycotina</taxon>
        <taxon>Agaricomycetes</taxon>
        <taxon>Agaricomycetidae</taxon>
        <taxon>Agaricales</taxon>
        <taxon>Marasmiineae</taxon>
        <taxon>Omphalotaceae</taxon>
        <taxon>Lentinula</taxon>
    </lineage>
</organism>
<keyword evidence="2" id="KW-1185">Reference proteome</keyword>
<comment type="caution">
    <text evidence="1">The sequence shown here is derived from an EMBL/GenBank/DDBJ whole genome shotgun (WGS) entry which is preliminary data.</text>
</comment>
<sequence>MNAQALGVANNNVDGHSAVPGQPGQAPLKYAAYKPKRHSRTSSVGNSSTGNTIPRPSSSHSSGTIPNWTTSMSTGSIPTSTWSSGMNGMMNVNGTNGMYSLTTEQPPNSNNSNIVVKVETVEESFTDTMPPRTHTTLGMDELESKKDGASVTILSPEQPLAVVSASSPGLPNSPPKFSNSLPSSSSLPTPSSSLSTPTSTPMPASLPSSSSSSYASASTSTSPARAPPTLTHTSTFRRVRPSHTSSPLARPNSVILPIISNATDSTSASSVPTNPISPPPSSNLGPPPLTSSVSGVASPSRTLTPPPPPAPTVIVTSPSHESRITSITSPTHIFTSPSLPPTSKSPSKAPYRPGFQPTGLTRFRTDEFLIARGPGEGIGTNEKKIERTKLERRLEKIIALHFPETADSGKVRVKKEEKGTRGGQEKEREKDSVDLKSLSGNRMPARPVRPSLLGNANPSTDSRRRTSSFFENFDIRDIRRMSGSFIGGIGGSEVESIRSSEQRITPWQPDSAVSRCPHCDTSFHPLSNRKHHCRLCGRVVCALSVSSGKRVEPCSILFVVDPKTRQIEQVEEGVDYGVRKRKPSVDIRSTSSKDGEEEEKFLKGVRICKECKPVLLREQYLRERNTTTGGVTGEFLRLYEAFLGSEKEIEDSLPAFEELLVGLKMSSGDNNGPDPPHALTAQTATAAAERKRLLQVFARYDALAKRIRNLPCGIQGKGSKGSQSDKGIKAKGTKGEYNINTSQERVQAAIALRAARFLEARMVGLGAVPSSVSAAQGKREKSNSKDSNMGTSPSIGIHPSSSSAIISSSSSFSPSSSASQNLDATLQKTLQPLLEQESLLESYIAEATKARKFEDAKILSGNLREIRVEIGRVVGDV</sequence>
<evidence type="ECO:0000313" key="1">
    <source>
        <dbReference type="EMBL" id="KAJ3811168.1"/>
    </source>
</evidence>